<sequence length="646" mass="70120">MSTGADALSQELRDAIRAKHRLVEKMKESVVEASDRSTPGRNKISFGAFAWWKAVLVSAFVALCVVAVQQAATSDRAAEIRANIRARARLAAWEHEEKKRWSSERMLRHFGLRRASSLRFTEPVYTFADLWDAVRDPDTHVITVEVAIDAQTAQPAVRTSTYAKPERFAMSLDKLLTSFARFGSNKGLRFVFRDPRAIAPATRAIGERVDNGKIASPVILEAEVASGPEGYLPEMSVITADALDWQAKDAGEARPPRSYTLAQLANTHPDAEFVPFDPKELLEAAKRDVPGAILSLSAATHVSCALEQAIRVDSRIEKRLIKEQLLRGLTRVKMFGQKRGGMLRGAGPDIPPMFVKAVARVKQSEAAAKVAAAHAAAVSAAKKAAALAGGGDASADEGDASADESDAPAGGDERRRRLLQLDADMSAFAAEEAAKRAAMRETDLDQVEDTAGDTAGAHADAGDGPKSVSEESARHDVRAQAARLTDQRGYGWRTHRAVVDLVDDAGWDGDVWFPMHACVMPRTDPGFVRALLDVSFGNAAMIRGPALLTKGLRLWILEELSVARTFLADDFVRLPEGEPVTEKEVFLDPVTENPEATLEGLMSGDGAGTGTDQAKVVRGWKETLQNLKSFTSNYYHRNQMKAEDGN</sequence>
<feature type="compositionally biased region" description="Basic and acidic residues" evidence="2">
    <location>
        <begin position="460"/>
        <end position="476"/>
    </location>
</feature>
<proteinExistence type="inferred from homology"/>
<feature type="region of interest" description="Disordered" evidence="2">
    <location>
        <begin position="390"/>
        <end position="412"/>
    </location>
</feature>
<dbReference type="RefSeq" id="XP_002504247.1">
    <property type="nucleotide sequence ID" value="XM_002504201.1"/>
</dbReference>
<feature type="region of interest" description="Disordered" evidence="2">
    <location>
        <begin position="453"/>
        <end position="476"/>
    </location>
</feature>
<dbReference type="GeneID" id="8246417"/>
<evidence type="ECO:0000256" key="1">
    <source>
        <dbReference type="ARBA" id="ARBA00044953"/>
    </source>
</evidence>
<gene>
    <name evidence="4" type="ORF">MICPUN_50528</name>
</gene>
<accession>C1EC02</accession>
<dbReference type="InParanoid" id="C1EC02"/>
<organism evidence="4 5">
    <name type="scientific">Micromonas commoda (strain RCC299 / NOUM17 / CCMP2709)</name>
    <name type="common">Picoplanktonic green alga</name>
    <dbReference type="NCBI Taxonomy" id="296587"/>
    <lineage>
        <taxon>Eukaryota</taxon>
        <taxon>Viridiplantae</taxon>
        <taxon>Chlorophyta</taxon>
        <taxon>Mamiellophyceae</taxon>
        <taxon>Mamiellales</taxon>
        <taxon>Mamiellaceae</taxon>
        <taxon>Micromonas</taxon>
    </lineage>
</organism>
<reference evidence="4 5" key="1">
    <citation type="journal article" date="2009" name="Science">
        <title>Green evolution and dynamic adaptations revealed by genomes of the marine picoeukaryotes Micromonas.</title>
        <authorList>
            <person name="Worden A.Z."/>
            <person name="Lee J.H."/>
            <person name="Mock T."/>
            <person name="Rouze P."/>
            <person name="Simmons M.P."/>
            <person name="Aerts A.L."/>
            <person name="Allen A.E."/>
            <person name="Cuvelier M.L."/>
            <person name="Derelle E."/>
            <person name="Everett M.V."/>
            <person name="Foulon E."/>
            <person name="Grimwood J."/>
            <person name="Gundlach H."/>
            <person name="Henrissat B."/>
            <person name="Napoli C."/>
            <person name="McDonald S.M."/>
            <person name="Parker M.S."/>
            <person name="Rombauts S."/>
            <person name="Salamov A."/>
            <person name="Von Dassow P."/>
            <person name="Badger J.H."/>
            <person name="Coutinho P.M."/>
            <person name="Demir E."/>
            <person name="Dubchak I."/>
            <person name="Gentemann C."/>
            <person name="Eikrem W."/>
            <person name="Gready J.E."/>
            <person name="John U."/>
            <person name="Lanier W."/>
            <person name="Lindquist E.A."/>
            <person name="Lucas S."/>
            <person name="Mayer K.F."/>
            <person name="Moreau H."/>
            <person name="Not F."/>
            <person name="Otillar R."/>
            <person name="Panaud O."/>
            <person name="Pangilinan J."/>
            <person name="Paulsen I."/>
            <person name="Piegu B."/>
            <person name="Poliakov A."/>
            <person name="Robbens S."/>
            <person name="Schmutz J."/>
            <person name="Toulza E."/>
            <person name="Wyss T."/>
            <person name="Zelensky A."/>
            <person name="Zhou K."/>
            <person name="Armbrust E.V."/>
            <person name="Bhattacharya D."/>
            <person name="Goodenough U.W."/>
            <person name="Van de Peer Y."/>
            <person name="Grigoriev I.V."/>
        </authorList>
    </citation>
    <scope>NUCLEOTIDE SEQUENCE [LARGE SCALE GENOMIC DNA]</scope>
    <source>
        <strain evidence="5">RCC299 / NOUM17</strain>
    </source>
</reference>
<evidence type="ECO:0000259" key="3">
    <source>
        <dbReference type="Pfam" id="PF10223"/>
    </source>
</evidence>
<dbReference type="Pfam" id="PF10223">
    <property type="entry name" value="Menorin_N"/>
    <property type="match status" value="1"/>
</dbReference>
<feature type="compositionally biased region" description="Acidic residues" evidence="2">
    <location>
        <begin position="394"/>
        <end position="406"/>
    </location>
</feature>
<comment type="similarity">
    <text evidence="1">Belongs to the menorin family.</text>
</comment>
<dbReference type="KEGG" id="mis:MICPUN_50528"/>
<protein>
    <recommendedName>
        <fullName evidence="3">Menorin-like domain-containing protein</fullName>
    </recommendedName>
</protein>
<evidence type="ECO:0000313" key="5">
    <source>
        <dbReference type="Proteomes" id="UP000002009"/>
    </source>
</evidence>
<dbReference type="AlphaFoldDB" id="C1EC02"/>
<evidence type="ECO:0000313" key="4">
    <source>
        <dbReference type="EMBL" id="ACO65505.1"/>
    </source>
</evidence>
<evidence type="ECO:0000256" key="2">
    <source>
        <dbReference type="SAM" id="MobiDB-lite"/>
    </source>
</evidence>
<keyword evidence="5" id="KW-1185">Reference proteome</keyword>
<feature type="domain" description="Menorin-like" evidence="3">
    <location>
        <begin position="128"/>
        <end position="230"/>
    </location>
</feature>
<name>C1EC02_MICCC</name>
<dbReference type="InterPro" id="IPR019356">
    <property type="entry name" value="Menorin_dom"/>
</dbReference>
<dbReference type="OrthoDB" id="10655484at2759"/>
<dbReference type="Proteomes" id="UP000002009">
    <property type="component" value="Chromosome 9"/>
</dbReference>
<dbReference type="EMBL" id="CP001329">
    <property type="protein sequence ID" value="ACO65505.1"/>
    <property type="molecule type" value="Genomic_DNA"/>
</dbReference>